<name>T1F8E8_HELRO</name>
<evidence type="ECO:0000313" key="2">
    <source>
        <dbReference type="EMBL" id="ESO01745.1"/>
    </source>
</evidence>
<dbReference type="EnsemblMetazoa" id="HelroT174729">
    <property type="protein sequence ID" value="HelroP174729"/>
    <property type="gene ID" value="HelroG174729"/>
</dbReference>
<dbReference type="GeneID" id="20205097"/>
<dbReference type="EMBL" id="KB096743">
    <property type="protein sequence ID" value="ESO01745.1"/>
    <property type="molecule type" value="Genomic_DNA"/>
</dbReference>
<organism evidence="3 4">
    <name type="scientific">Helobdella robusta</name>
    <name type="common">Californian leech</name>
    <dbReference type="NCBI Taxonomy" id="6412"/>
    <lineage>
        <taxon>Eukaryota</taxon>
        <taxon>Metazoa</taxon>
        <taxon>Spiralia</taxon>
        <taxon>Lophotrochozoa</taxon>
        <taxon>Annelida</taxon>
        <taxon>Clitellata</taxon>
        <taxon>Hirudinea</taxon>
        <taxon>Rhynchobdellida</taxon>
        <taxon>Glossiphoniidae</taxon>
        <taxon>Helobdella</taxon>
    </lineage>
</organism>
<keyword evidence="1" id="KW-0175">Coiled coil</keyword>
<evidence type="ECO:0000256" key="1">
    <source>
        <dbReference type="SAM" id="Coils"/>
    </source>
</evidence>
<feature type="coiled-coil region" evidence="1">
    <location>
        <begin position="238"/>
        <end position="269"/>
    </location>
</feature>
<proteinExistence type="predicted"/>
<dbReference type="AlphaFoldDB" id="T1F8E8"/>
<dbReference type="CTD" id="20205097"/>
<reference evidence="4" key="1">
    <citation type="submission" date="2012-12" db="EMBL/GenBank/DDBJ databases">
        <authorList>
            <person name="Hellsten U."/>
            <person name="Grimwood J."/>
            <person name="Chapman J.A."/>
            <person name="Shapiro H."/>
            <person name="Aerts A."/>
            <person name="Otillar R.P."/>
            <person name="Terry A.Y."/>
            <person name="Boore J.L."/>
            <person name="Simakov O."/>
            <person name="Marletaz F."/>
            <person name="Cho S.-J."/>
            <person name="Edsinger-Gonzales E."/>
            <person name="Havlak P."/>
            <person name="Kuo D.-H."/>
            <person name="Larsson T."/>
            <person name="Lv J."/>
            <person name="Arendt D."/>
            <person name="Savage R."/>
            <person name="Osoegawa K."/>
            <person name="de Jong P."/>
            <person name="Lindberg D.R."/>
            <person name="Seaver E.C."/>
            <person name="Weisblat D.A."/>
            <person name="Putnam N.H."/>
            <person name="Grigoriev I.V."/>
            <person name="Rokhsar D.S."/>
        </authorList>
    </citation>
    <scope>NUCLEOTIDE SEQUENCE</scope>
</reference>
<reference evidence="2 4" key="2">
    <citation type="journal article" date="2013" name="Nature">
        <title>Insights into bilaterian evolution from three spiralian genomes.</title>
        <authorList>
            <person name="Simakov O."/>
            <person name="Marletaz F."/>
            <person name="Cho S.J."/>
            <person name="Edsinger-Gonzales E."/>
            <person name="Havlak P."/>
            <person name="Hellsten U."/>
            <person name="Kuo D.H."/>
            <person name="Larsson T."/>
            <person name="Lv J."/>
            <person name="Arendt D."/>
            <person name="Savage R."/>
            <person name="Osoegawa K."/>
            <person name="de Jong P."/>
            <person name="Grimwood J."/>
            <person name="Chapman J.A."/>
            <person name="Shapiro H."/>
            <person name="Aerts A."/>
            <person name="Otillar R.P."/>
            <person name="Terry A.Y."/>
            <person name="Boore J.L."/>
            <person name="Grigoriev I.V."/>
            <person name="Lindberg D.R."/>
            <person name="Seaver E.C."/>
            <person name="Weisblat D.A."/>
            <person name="Putnam N.H."/>
            <person name="Rokhsar D.S."/>
        </authorList>
    </citation>
    <scope>NUCLEOTIDE SEQUENCE</scope>
</reference>
<protein>
    <submittedName>
        <fullName evidence="2 3">Uncharacterized protein</fullName>
    </submittedName>
</protein>
<dbReference type="Proteomes" id="UP000015101">
    <property type="component" value="Unassembled WGS sequence"/>
</dbReference>
<dbReference type="KEGG" id="hro:HELRODRAFT_174729"/>
<dbReference type="HOGENOM" id="CLU_785906_0_0_1"/>
<evidence type="ECO:0000313" key="4">
    <source>
        <dbReference type="Proteomes" id="UP000015101"/>
    </source>
</evidence>
<dbReference type="InParanoid" id="T1F8E8"/>
<keyword evidence="4" id="KW-1185">Reference proteome</keyword>
<dbReference type="EMBL" id="AMQM01005017">
    <property type="status" value="NOT_ANNOTATED_CDS"/>
    <property type="molecule type" value="Genomic_DNA"/>
</dbReference>
<accession>T1F8E8</accession>
<sequence>MGNINKMSTICLATNLQTRNNCGKKVFKKAPRLSIDQVCDCEGESTSDLLCSIMPRGCRLTTKTPKKIPFPVEPTVTYEELSKKPFEDVKTFVESVKNKVQTVLLEKPKDTQVKLLIERLHNNEIESGAQCLQKPKKTRPLRIPSNREIMNRIMRRKILRERKCGERLGPYVQCDPNTLTSDLFAFCKTDRFKSCIQKKKQNDGSDTKHKREYVDLGIQTDETYIQEMKSAAVTKETMEEEEMKRLREKKRVKDEKKRLKKLKKNASVTVLDWNVKPNPCKALLEADGTCPEKDVNDSDVDSDDDKMECTCSPGFKYCIAMDFLRRKDYQHNWQPAYKCAPTTQVTKAKDNNS</sequence>
<reference evidence="3" key="3">
    <citation type="submission" date="2015-06" db="UniProtKB">
        <authorList>
            <consortium name="EnsemblMetazoa"/>
        </authorList>
    </citation>
    <scope>IDENTIFICATION</scope>
</reference>
<dbReference type="RefSeq" id="XP_009020399.1">
    <property type="nucleotide sequence ID" value="XM_009022151.1"/>
</dbReference>
<gene>
    <name evidence="3" type="primary">20205097</name>
    <name evidence="2" type="ORF">HELRODRAFT_174729</name>
</gene>
<evidence type="ECO:0000313" key="3">
    <source>
        <dbReference type="EnsemblMetazoa" id="HelroP174729"/>
    </source>
</evidence>